<accession>A0A0C3BYM0</accession>
<reference evidence="2" key="2">
    <citation type="submission" date="2015-01" db="EMBL/GenBank/DDBJ databases">
        <title>Evolutionary Origins and Diversification of the Mycorrhizal Mutualists.</title>
        <authorList>
            <consortium name="DOE Joint Genome Institute"/>
            <consortium name="Mycorrhizal Genomics Consortium"/>
            <person name="Kohler A."/>
            <person name="Kuo A."/>
            <person name="Nagy L.G."/>
            <person name="Floudas D."/>
            <person name="Copeland A."/>
            <person name="Barry K.W."/>
            <person name="Cichocki N."/>
            <person name="Veneault-Fourrey C."/>
            <person name="LaButti K."/>
            <person name="Lindquist E.A."/>
            <person name="Lipzen A."/>
            <person name="Lundell T."/>
            <person name="Morin E."/>
            <person name="Murat C."/>
            <person name="Riley R."/>
            <person name="Ohm R."/>
            <person name="Sun H."/>
            <person name="Tunlid A."/>
            <person name="Henrissat B."/>
            <person name="Grigoriev I.V."/>
            <person name="Hibbett D.S."/>
            <person name="Martin F."/>
        </authorList>
    </citation>
    <scope>NUCLEOTIDE SEQUENCE [LARGE SCALE GENOMIC DNA]</scope>
    <source>
        <strain evidence="2">h7</strain>
    </source>
</reference>
<dbReference type="HOGENOM" id="CLU_1195006_0_0_1"/>
<gene>
    <name evidence="1" type="ORF">M413DRAFT_31252</name>
</gene>
<protein>
    <submittedName>
        <fullName evidence="1">Uncharacterized protein</fullName>
    </submittedName>
</protein>
<organism evidence="1 2">
    <name type="scientific">Hebeloma cylindrosporum</name>
    <dbReference type="NCBI Taxonomy" id="76867"/>
    <lineage>
        <taxon>Eukaryota</taxon>
        <taxon>Fungi</taxon>
        <taxon>Dikarya</taxon>
        <taxon>Basidiomycota</taxon>
        <taxon>Agaricomycotina</taxon>
        <taxon>Agaricomycetes</taxon>
        <taxon>Agaricomycetidae</taxon>
        <taxon>Agaricales</taxon>
        <taxon>Agaricineae</taxon>
        <taxon>Hymenogastraceae</taxon>
        <taxon>Hebeloma</taxon>
    </lineage>
</organism>
<name>A0A0C3BYM0_HEBCY</name>
<dbReference type="Proteomes" id="UP000053424">
    <property type="component" value="Unassembled WGS sequence"/>
</dbReference>
<dbReference type="EMBL" id="KN831800">
    <property type="protein sequence ID" value="KIM37109.1"/>
    <property type="molecule type" value="Genomic_DNA"/>
</dbReference>
<proteinExistence type="predicted"/>
<evidence type="ECO:0000313" key="1">
    <source>
        <dbReference type="EMBL" id="KIM37109.1"/>
    </source>
</evidence>
<dbReference type="AlphaFoldDB" id="A0A0C3BYM0"/>
<keyword evidence="2" id="KW-1185">Reference proteome</keyword>
<sequence>MSVNIVSKIFPRFPTQALTQPPNQIHQIRAMNPSDHPRKQVRFKEDDEVKAESMDELNIPLLDLPHLVCPSYSPSPASSAGNLDTPPVLEPVQLPQSEMFRIEAKRSFDHREAFLLMKPGACVAWDMATEPVGENLKLEDIAIFKMDTRSLRLSHKLIPRDLPLVFYNQGRSLSEDHRNKVCQAHRDRLQLLGTLQVDELDTPSVIDLLLGKRTFIGLGLSDDEGEVEILFR</sequence>
<evidence type="ECO:0000313" key="2">
    <source>
        <dbReference type="Proteomes" id="UP000053424"/>
    </source>
</evidence>
<reference evidence="1 2" key="1">
    <citation type="submission" date="2014-04" db="EMBL/GenBank/DDBJ databases">
        <authorList>
            <consortium name="DOE Joint Genome Institute"/>
            <person name="Kuo A."/>
            <person name="Gay G."/>
            <person name="Dore J."/>
            <person name="Kohler A."/>
            <person name="Nagy L.G."/>
            <person name="Floudas D."/>
            <person name="Copeland A."/>
            <person name="Barry K.W."/>
            <person name="Cichocki N."/>
            <person name="Veneault-Fourrey C."/>
            <person name="LaButti K."/>
            <person name="Lindquist E.A."/>
            <person name="Lipzen A."/>
            <person name="Lundell T."/>
            <person name="Morin E."/>
            <person name="Murat C."/>
            <person name="Sun H."/>
            <person name="Tunlid A."/>
            <person name="Henrissat B."/>
            <person name="Grigoriev I.V."/>
            <person name="Hibbett D.S."/>
            <person name="Martin F."/>
            <person name="Nordberg H.P."/>
            <person name="Cantor M.N."/>
            <person name="Hua S.X."/>
        </authorList>
    </citation>
    <scope>NUCLEOTIDE SEQUENCE [LARGE SCALE GENOMIC DNA]</scope>
    <source>
        <strain evidence="2">h7</strain>
    </source>
</reference>